<dbReference type="Proteomes" id="UP000000263">
    <property type="component" value="Chromosome"/>
</dbReference>
<dbReference type="AlphaFoldDB" id="A7NNV8"/>
<protein>
    <submittedName>
        <fullName evidence="1">Putative anti-sigma regulatory factor, serine/threonine protein kinase</fullName>
    </submittedName>
</protein>
<organism evidence="1 2">
    <name type="scientific">Roseiflexus castenholzii (strain DSM 13941 / HLO8)</name>
    <dbReference type="NCBI Taxonomy" id="383372"/>
    <lineage>
        <taxon>Bacteria</taxon>
        <taxon>Bacillati</taxon>
        <taxon>Chloroflexota</taxon>
        <taxon>Chloroflexia</taxon>
        <taxon>Chloroflexales</taxon>
        <taxon>Roseiflexineae</taxon>
        <taxon>Roseiflexaceae</taxon>
        <taxon>Roseiflexus</taxon>
    </lineage>
</organism>
<dbReference type="RefSeq" id="WP_012121676.1">
    <property type="nucleotide sequence ID" value="NC_009767.1"/>
</dbReference>
<keyword evidence="2" id="KW-1185">Reference proteome</keyword>
<keyword evidence="1" id="KW-0723">Serine/threonine-protein kinase</keyword>
<dbReference type="STRING" id="383372.Rcas_3198"/>
<proteinExistence type="predicted"/>
<keyword evidence="1" id="KW-0808">Transferase</keyword>
<evidence type="ECO:0000313" key="1">
    <source>
        <dbReference type="EMBL" id="ABU59252.1"/>
    </source>
</evidence>
<name>A7NNV8_ROSCS</name>
<evidence type="ECO:0000313" key="2">
    <source>
        <dbReference type="Proteomes" id="UP000000263"/>
    </source>
</evidence>
<sequence length="123" mass="14101">MHTFMPDTQHIHVASGYDVVLVRQHVRQMARESGFTLPLQARMTAVVSEIARMALDHHWNADFTFRRITHRGYNEIEVLCRSDCMRRDQESVAGLLHDVQALIGDGTLVVNQHIGQLTIRFHA</sequence>
<keyword evidence="1" id="KW-0418">Kinase</keyword>
<dbReference type="OrthoDB" id="9799195at2"/>
<gene>
    <name evidence="1" type="ordered locus">Rcas_3198</name>
</gene>
<dbReference type="GO" id="GO:0004674">
    <property type="term" value="F:protein serine/threonine kinase activity"/>
    <property type="evidence" value="ECO:0007669"/>
    <property type="project" value="UniProtKB-KW"/>
</dbReference>
<accession>A7NNV8</accession>
<dbReference type="HOGENOM" id="CLU_2013553_0_0_0"/>
<reference evidence="1 2" key="1">
    <citation type="submission" date="2007-08" db="EMBL/GenBank/DDBJ databases">
        <title>Complete sequence of Roseiflexus castenholzii DSM 13941.</title>
        <authorList>
            <consortium name="US DOE Joint Genome Institute"/>
            <person name="Copeland A."/>
            <person name="Lucas S."/>
            <person name="Lapidus A."/>
            <person name="Barry K."/>
            <person name="Glavina del Rio T."/>
            <person name="Dalin E."/>
            <person name="Tice H."/>
            <person name="Pitluck S."/>
            <person name="Thompson L.S."/>
            <person name="Brettin T."/>
            <person name="Bruce D."/>
            <person name="Detter J.C."/>
            <person name="Han C."/>
            <person name="Tapia R."/>
            <person name="Schmutz J."/>
            <person name="Larimer F."/>
            <person name="Land M."/>
            <person name="Hauser L."/>
            <person name="Kyrpides N."/>
            <person name="Mikhailova N."/>
            <person name="Bryant D.A."/>
            <person name="Hanada S."/>
            <person name="Tsukatani Y."/>
            <person name="Richardson P."/>
        </authorList>
    </citation>
    <scope>NUCLEOTIDE SEQUENCE [LARGE SCALE GENOMIC DNA]</scope>
    <source>
        <strain evidence="2">DSM 13941 / HLO8</strain>
    </source>
</reference>
<dbReference type="EMBL" id="CP000804">
    <property type="protein sequence ID" value="ABU59252.1"/>
    <property type="molecule type" value="Genomic_DNA"/>
</dbReference>
<dbReference type="KEGG" id="rca:Rcas_3198"/>